<dbReference type="GO" id="GO:0016020">
    <property type="term" value="C:membrane"/>
    <property type="evidence" value="ECO:0007669"/>
    <property type="project" value="UniProtKB-SubCell"/>
</dbReference>
<evidence type="ECO:0000256" key="1">
    <source>
        <dbReference type="ARBA" id="ARBA00004370"/>
    </source>
</evidence>
<dbReference type="EMBL" id="JAHQXF010000002">
    <property type="protein sequence ID" value="MBV0925635.1"/>
    <property type="molecule type" value="Genomic_DNA"/>
</dbReference>
<evidence type="ECO:0000256" key="5">
    <source>
        <dbReference type="SAM" id="Phobius"/>
    </source>
</evidence>
<keyword evidence="7" id="KW-1185">Reference proteome</keyword>
<gene>
    <name evidence="6" type="ORF">KTS45_15625</name>
</gene>
<dbReference type="GO" id="GO:0004252">
    <property type="term" value="F:serine-type endopeptidase activity"/>
    <property type="evidence" value="ECO:0007669"/>
    <property type="project" value="InterPro"/>
</dbReference>
<protein>
    <submittedName>
        <fullName evidence="6">S26 family signal peptidase</fullName>
    </submittedName>
</protein>
<dbReference type="SUPFAM" id="SSF51306">
    <property type="entry name" value="LexA/Signal peptidase"/>
    <property type="match status" value="1"/>
</dbReference>
<dbReference type="PANTHER" id="PTHR10806:SF6">
    <property type="entry name" value="SIGNAL PEPTIDASE COMPLEX CATALYTIC SUBUNIT SEC11"/>
    <property type="match status" value="1"/>
</dbReference>
<organism evidence="6 7">
    <name type="scientific">Haloarcula limicola</name>
    <dbReference type="NCBI Taxonomy" id="1429915"/>
    <lineage>
        <taxon>Archaea</taxon>
        <taxon>Methanobacteriati</taxon>
        <taxon>Methanobacteriota</taxon>
        <taxon>Stenosarchaea group</taxon>
        <taxon>Halobacteria</taxon>
        <taxon>Halobacteriales</taxon>
        <taxon>Haloarculaceae</taxon>
        <taxon>Haloarcula</taxon>
    </lineage>
</organism>
<evidence type="ECO:0000256" key="4">
    <source>
        <dbReference type="ARBA" id="ARBA00023136"/>
    </source>
</evidence>
<evidence type="ECO:0000313" key="7">
    <source>
        <dbReference type="Proteomes" id="UP000766550"/>
    </source>
</evidence>
<dbReference type="OrthoDB" id="4822at2157"/>
<keyword evidence="4 5" id="KW-0472">Membrane</keyword>
<comment type="subcellular location">
    <subcellularLocation>
        <location evidence="1">Membrane</location>
    </subcellularLocation>
</comment>
<proteinExistence type="predicted"/>
<dbReference type="Proteomes" id="UP000766550">
    <property type="component" value="Unassembled WGS sequence"/>
</dbReference>
<reference evidence="6 7" key="1">
    <citation type="submission" date="2021-06" db="EMBL/GenBank/DDBJ databases">
        <title>New haloarchaea isolates fom saline soil.</title>
        <authorList>
            <person name="Duran-Viseras A."/>
            <person name="Sanchez-Porro C.S."/>
            <person name="Ventosa A."/>
        </authorList>
    </citation>
    <scope>NUCLEOTIDE SEQUENCE [LARGE SCALE GENOMIC DNA]</scope>
    <source>
        <strain evidence="6 7">JCM 183640</strain>
    </source>
</reference>
<dbReference type="PANTHER" id="PTHR10806">
    <property type="entry name" value="SIGNAL PEPTIDASE COMPLEX CATALYTIC SUBUNIT SEC11"/>
    <property type="match status" value="1"/>
</dbReference>
<keyword evidence="2 5" id="KW-0812">Transmembrane</keyword>
<name>A0A8J7Y6J9_9EURY</name>
<dbReference type="GO" id="GO:0006465">
    <property type="term" value="P:signal peptide processing"/>
    <property type="evidence" value="ECO:0007669"/>
    <property type="project" value="InterPro"/>
</dbReference>
<accession>A0A8J7Y6J9</accession>
<evidence type="ECO:0000256" key="3">
    <source>
        <dbReference type="ARBA" id="ARBA00022989"/>
    </source>
</evidence>
<evidence type="ECO:0000256" key="2">
    <source>
        <dbReference type="ARBA" id="ARBA00022692"/>
    </source>
</evidence>
<feature type="transmembrane region" description="Helical" evidence="5">
    <location>
        <begin position="20"/>
        <end position="41"/>
    </location>
</feature>
<dbReference type="InterPro" id="IPR001733">
    <property type="entry name" value="Peptidase_S26B"/>
</dbReference>
<dbReference type="InterPro" id="IPR019533">
    <property type="entry name" value="Peptidase_S26"/>
</dbReference>
<dbReference type="AlphaFoldDB" id="A0A8J7Y6J9"/>
<keyword evidence="3 5" id="KW-1133">Transmembrane helix</keyword>
<dbReference type="RefSeq" id="WP_162318449.1">
    <property type="nucleotide sequence ID" value="NZ_JAHQXF010000002.1"/>
</dbReference>
<sequence length="211" mass="22587">MADASGDDESVPVAVYVRDIGSSVGAVLLVGALLFAVSGIWPPLVAIESGSMEPHIDTGDMVFLMDEERFSGPNAVHGVVTARSAGGYVRFEQPGDVIIYEPDGSERRTAVIHRAMFYVEDGENWYDRADPDAVGGADDCAELRNCPAPHAGFITKGDNNDAYDQATTTSGVVRAEWVIGTAELRIPGLGWIRLQTQPTRPAQSPPQNRAT</sequence>
<comment type="caution">
    <text evidence="6">The sequence shown here is derived from an EMBL/GenBank/DDBJ whole genome shotgun (WGS) entry which is preliminary data.</text>
</comment>
<evidence type="ECO:0000313" key="6">
    <source>
        <dbReference type="EMBL" id="MBV0925635.1"/>
    </source>
</evidence>
<dbReference type="InterPro" id="IPR036286">
    <property type="entry name" value="LexA/Signal_pep-like_sf"/>
</dbReference>
<dbReference type="CDD" id="cd06530">
    <property type="entry name" value="S26_SPase_I"/>
    <property type="match status" value="1"/>
</dbReference>